<evidence type="ECO:0000256" key="1">
    <source>
        <dbReference type="SAM" id="Coils"/>
    </source>
</evidence>
<keyword evidence="1" id="KW-0175">Coiled coil</keyword>
<proteinExistence type="predicted"/>
<dbReference type="OMA" id="ECKEICA"/>
<dbReference type="Proteomes" id="UP000006769">
    <property type="component" value="Unassembled WGS sequence"/>
</dbReference>
<accession>K2HIQ5</accession>
<dbReference type="GeneID" id="20070934"/>
<organism evidence="2 3">
    <name type="scientific">Entamoeba nuttalli (strain P19)</name>
    <name type="common">Amoeba</name>
    <dbReference type="NCBI Taxonomy" id="1076696"/>
    <lineage>
        <taxon>Eukaryota</taxon>
        <taxon>Amoebozoa</taxon>
        <taxon>Evosea</taxon>
        <taxon>Archamoebae</taxon>
        <taxon>Mastigamoebida</taxon>
        <taxon>Entamoebidae</taxon>
        <taxon>Entamoeba</taxon>
    </lineage>
</organism>
<protein>
    <submittedName>
        <fullName evidence="2">Uncharacterized protein</fullName>
    </submittedName>
</protein>
<dbReference type="EMBL" id="JH925194">
    <property type="protein sequence ID" value="EKE42904.1"/>
    <property type="molecule type" value="Genomic_DNA"/>
</dbReference>
<evidence type="ECO:0000313" key="3">
    <source>
        <dbReference type="Proteomes" id="UP000006769"/>
    </source>
</evidence>
<dbReference type="VEuPathDB" id="AmoebaDB:ENU1_005380"/>
<dbReference type="AlphaFoldDB" id="K2HIQ5"/>
<name>K2HIQ5_ENTNP</name>
<dbReference type="OrthoDB" id="29323at2759"/>
<gene>
    <name evidence="2" type="ORF">ENU1_005380</name>
</gene>
<reference evidence="2 3" key="1">
    <citation type="submission" date="2011-11" db="EMBL/GenBank/DDBJ databases">
        <authorList>
            <person name="Hannick L."/>
            <person name="Karamycheva S."/>
            <person name="Lorenzi H."/>
            <person name="Caler E."/>
        </authorList>
    </citation>
    <scope>NUCLEOTIDE SEQUENCE [LARGE SCALE GENOMIC DNA]</scope>
    <source>
        <strain evidence="2 3">P19</strain>
    </source>
</reference>
<dbReference type="RefSeq" id="XP_008854761.1">
    <property type="nucleotide sequence ID" value="XM_008856539.1"/>
</dbReference>
<feature type="coiled-coil region" evidence="1">
    <location>
        <begin position="340"/>
        <end position="370"/>
    </location>
</feature>
<evidence type="ECO:0000313" key="2">
    <source>
        <dbReference type="EMBL" id="EKE42904.1"/>
    </source>
</evidence>
<sequence length="1020" mass="118721">MQMEKREKGVSEEEISGYDCSESVDSLKKSKEMLTLLMKDIMWRSNQRDIITSEEYRHYNIQIALNHPISSNTLFLPNESRKHLLNQPDILLKDYLSGNLSSYDSTMSNNIKELLSLIPSLQPPPSQIRFIVHTSTNHLSTHTFSFTSHYYDLVNQTLFPYPLLSQQQHKIIHSHIQIFSDVKVLENPFVKKKYHLIPTLSPSNVIDWVVEVTGKDFLQRRYLFLCSLKELKLNDYTSIALTSLDKPNLTRRCIIFSDLAELNMLNLQTLFAKLVTITPENVFIFIKFIFTNDKFIQTRQEYMTMGIIDSGLDEDEEISEEEGKRKVTKKSRKKAKKTKSKKIIEDKKKIERQKEREKRLNEFKKKEEENEDYSLTLVCKECQIKTEKFLNDLHEMKENESPIKQMIEHQDWYHFVNVAIELLHPSMVKKRKEECNEVLEELIQNVSMIFYHPKIMNLIICCYSIVKKNDCEIHLKRRATILIALLLDYIDTPKGVLVRAKNYLNKTMQEINELIPNSEMVIDTSFINEDYSIFIQQVSQITDEILKAKIILTTLINTLNKNISSFDKFFQSCSELIPLIPLPVFVCKQMVGNVVLNMNNMNQIVSLIKVGIISIGTVLKHFIQPTLKHFIINKDKERMIIIMKMITNLMKLTNNNGGKIWNIKMSEIIFEESVYALEVLNENEVQEVFDESFGGNLNEFMNIHPELVNKLIKKQQKTKIVSGLCKKPNNICKGEGLEKEYLIKCSFPTLSLILNVISIEKCIDALMYVMLIHTYSFNQFKEFIKSIDPITFQSERFKTISLSLLFFVVQHPNQKKDFNAFIQSQLAQWYVNTYSIGIECSVNTIDGFFQILHQLIMYHNNLEIVQTVISFLSLPIFVKEEIGIINDIILDLCKNSKSLNEVNSLINGLQMCLLKFNQPLSTTDLQLLNIVIETTSQIFSKSLQFNDGKDSLKSFKQFIDTSSIPFSLKRYLYSQLPVLEQFNILPSQFVESKYYTKKQPTYSNLIGIPTIIHFKYPTVK</sequence>